<evidence type="ECO:0000256" key="5">
    <source>
        <dbReference type="ARBA" id="ARBA00022664"/>
    </source>
</evidence>
<evidence type="ECO:0000256" key="3">
    <source>
        <dbReference type="ARBA" id="ARBA00010362"/>
    </source>
</evidence>
<comment type="subcellular location">
    <subcellularLocation>
        <location evidence="2">Cytoplasm</location>
    </subcellularLocation>
    <subcellularLocation>
        <location evidence="1">Nucleus</location>
    </subcellularLocation>
</comment>
<feature type="region of interest" description="Disordered" evidence="11">
    <location>
        <begin position="395"/>
        <end position="428"/>
    </location>
</feature>
<dbReference type="AlphaFoldDB" id="A0A2H5Q3H6"/>
<accession>A0A2H5Q3H6</accession>
<protein>
    <recommendedName>
        <fullName evidence="9">U5 small nuclear ribonucleoprotein TSSC4</fullName>
    </recommendedName>
</protein>
<evidence type="ECO:0000313" key="12">
    <source>
        <dbReference type="EMBL" id="GAY59198.1"/>
    </source>
</evidence>
<dbReference type="GO" id="GO:0005681">
    <property type="term" value="C:spliceosomal complex"/>
    <property type="evidence" value="ECO:0007669"/>
    <property type="project" value="UniProtKB-KW"/>
</dbReference>
<dbReference type="EMBL" id="BDQV01000206">
    <property type="protein sequence ID" value="GAY59198.1"/>
    <property type="molecule type" value="Genomic_DNA"/>
</dbReference>
<reference evidence="12 13" key="1">
    <citation type="journal article" date="2017" name="Front. Genet.">
        <title>Draft sequencing of the heterozygous diploid genome of Satsuma (Citrus unshiu Marc.) using a hybrid assembly approach.</title>
        <authorList>
            <person name="Shimizu T."/>
            <person name="Tanizawa Y."/>
            <person name="Mochizuki T."/>
            <person name="Nagasaki H."/>
            <person name="Yoshioka T."/>
            <person name="Toyoda A."/>
            <person name="Fujiyama A."/>
            <person name="Kaminuma E."/>
            <person name="Nakamura Y."/>
        </authorList>
    </citation>
    <scope>NUCLEOTIDE SEQUENCE [LARGE SCALE GENOMIC DNA]</scope>
    <source>
        <strain evidence="13">cv. Miyagawa wase</strain>
    </source>
</reference>
<dbReference type="PANTHER" id="PTHR13445:SF3">
    <property type="entry name" value="U5 SMALL NUCLEAR RIBONUCLEOPROTEIN TSSC4"/>
    <property type="match status" value="1"/>
</dbReference>
<gene>
    <name evidence="12" type="ORF">CUMW_192770</name>
</gene>
<keyword evidence="8" id="KW-0539">Nucleus</keyword>
<proteinExistence type="inferred from homology"/>
<dbReference type="GO" id="GO:0006397">
    <property type="term" value="P:mRNA processing"/>
    <property type="evidence" value="ECO:0007669"/>
    <property type="project" value="UniProtKB-KW"/>
</dbReference>
<evidence type="ECO:0000256" key="7">
    <source>
        <dbReference type="ARBA" id="ARBA00023187"/>
    </source>
</evidence>
<feature type="compositionally biased region" description="Basic and acidic residues" evidence="11">
    <location>
        <begin position="232"/>
        <end position="265"/>
    </location>
</feature>
<dbReference type="STRING" id="55188.A0A2H5Q3H6"/>
<keyword evidence="7" id="KW-0508">mRNA splicing</keyword>
<evidence type="ECO:0000256" key="2">
    <source>
        <dbReference type="ARBA" id="ARBA00004496"/>
    </source>
</evidence>
<evidence type="ECO:0000256" key="6">
    <source>
        <dbReference type="ARBA" id="ARBA00022728"/>
    </source>
</evidence>
<keyword evidence="13" id="KW-1185">Reference proteome</keyword>
<feature type="compositionally biased region" description="Basic and acidic residues" evidence="11">
    <location>
        <begin position="360"/>
        <end position="377"/>
    </location>
</feature>
<feature type="region of interest" description="Disordered" evidence="11">
    <location>
        <begin position="227"/>
        <end position="266"/>
    </location>
</feature>
<dbReference type="GO" id="GO:0005737">
    <property type="term" value="C:cytoplasm"/>
    <property type="evidence" value="ECO:0007669"/>
    <property type="project" value="UniProtKB-SubCell"/>
</dbReference>
<dbReference type="GO" id="GO:0008380">
    <property type="term" value="P:RNA splicing"/>
    <property type="evidence" value="ECO:0007669"/>
    <property type="project" value="UniProtKB-KW"/>
</dbReference>
<dbReference type="PANTHER" id="PTHR13445">
    <property type="entry name" value="TUMOR SUPPRESSING SUBTRANSFERABLE CANDIDATE 4 TSSC4"/>
    <property type="match status" value="1"/>
</dbReference>
<evidence type="ECO:0000256" key="4">
    <source>
        <dbReference type="ARBA" id="ARBA00022490"/>
    </source>
</evidence>
<feature type="region of interest" description="Disordered" evidence="11">
    <location>
        <begin position="322"/>
        <end position="379"/>
    </location>
</feature>
<organism evidence="12 13">
    <name type="scientific">Citrus unshiu</name>
    <name type="common">Satsuma mandarin</name>
    <name type="synonym">Citrus nobilis var. unshiu</name>
    <dbReference type="NCBI Taxonomy" id="55188"/>
    <lineage>
        <taxon>Eukaryota</taxon>
        <taxon>Viridiplantae</taxon>
        <taxon>Streptophyta</taxon>
        <taxon>Embryophyta</taxon>
        <taxon>Tracheophyta</taxon>
        <taxon>Spermatophyta</taxon>
        <taxon>Magnoliopsida</taxon>
        <taxon>eudicotyledons</taxon>
        <taxon>Gunneridae</taxon>
        <taxon>Pentapetalae</taxon>
        <taxon>rosids</taxon>
        <taxon>malvids</taxon>
        <taxon>Sapindales</taxon>
        <taxon>Rutaceae</taxon>
        <taxon>Aurantioideae</taxon>
        <taxon>Citrus</taxon>
    </lineage>
</organism>
<sequence length="428" mass="48691">MEDSFKLRVDRVFGSLSTSTSENLNSLWSLTDDEIERKEWNREKDELETEAGPPNACFGNHRDKKPDSWLGEELEKDILDLDDGLDEEETEARDSLGSLSRSAPPAREEDYNDEEWEIKSNIGADCTLDNEEEEDQYDKVAIGKEKPTDRLYMKDINDYETDADLFNELPNLLSEATRDPRANHVAAKIRLKEDAEAAKKIDSLRVSEKDTPSDVNAYINTSEDVTLKPILKRGDSSDSRPQKRVRFDSACKDNSEHKDEFGGKAEEDEAMVSNVAFPLPAGYPSGIPDYMRNPSKYTRYTFDSDDMDDKSNRQAYTDFLNMLKKSKTTEPEPEDDSSDLTKTVTFRPRRKTGDATMAENDMKSKQNQDSTSKDCVHRRGMPITIAAEVAEDEACAMEEDEPETVANKITGSQRPGRQYRMRDRSDME</sequence>
<feature type="compositionally biased region" description="Acidic residues" evidence="11">
    <location>
        <begin position="70"/>
        <end position="91"/>
    </location>
</feature>
<evidence type="ECO:0000313" key="13">
    <source>
        <dbReference type="Proteomes" id="UP000236630"/>
    </source>
</evidence>
<evidence type="ECO:0000256" key="1">
    <source>
        <dbReference type="ARBA" id="ARBA00004123"/>
    </source>
</evidence>
<feature type="region of interest" description="Disordered" evidence="11">
    <location>
        <begin position="39"/>
        <end position="136"/>
    </location>
</feature>
<keyword evidence="5" id="KW-0507">mRNA processing</keyword>
<dbReference type="Pfam" id="PF15264">
    <property type="entry name" value="TSSC4"/>
    <property type="match status" value="1"/>
</dbReference>
<dbReference type="InterPro" id="IPR029338">
    <property type="entry name" value="TSSC4"/>
</dbReference>
<dbReference type="Proteomes" id="UP000236630">
    <property type="component" value="Unassembled WGS sequence"/>
</dbReference>
<evidence type="ECO:0000256" key="8">
    <source>
        <dbReference type="ARBA" id="ARBA00023242"/>
    </source>
</evidence>
<name>A0A2H5Q3H6_CITUN</name>
<comment type="caution">
    <text evidence="12">The sequence shown here is derived from an EMBL/GenBank/DDBJ whole genome shotgun (WGS) entry which is preliminary data.</text>
</comment>
<evidence type="ECO:0000256" key="9">
    <source>
        <dbReference type="ARBA" id="ARBA00035304"/>
    </source>
</evidence>
<keyword evidence="6" id="KW-0747">Spliceosome</keyword>
<evidence type="ECO:0000256" key="11">
    <source>
        <dbReference type="SAM" id="MobiDB-lite"/>
    </source>
</evidence>
<keyword evidence="4" id="KW-0963">Cytoplasm</keyword>
<comment type="similarity">
    <text evidence="3">Belongs to the TSSC4 family.</text>
</comment>
<comment type="function">
    <text evidence="10">Protein associated with the U5 snRNP, during its maturation and its post-splicing recycling and which is required for spliceosomal tri-snRNP complex assembly in the nucleus. Has a molecular sequestering activity and transiently hinders SNRNP200 binding sites for constitutive splicing factors that intervene later during the assembly of the spliceosome and splicing. Together with its molecular sequestering activity, may also function as a molecular adapter and placeholder, coordinating the assembly of the U5 snRNP and its association with the U4/U6 di-snRNP.</text>
</comment>
<evidence type="ECO:0000256" key="10">
    <source>
        <dbReference type="ARBA" id="ARBA00045970"/>
    </source>
</evidence>